<dbReference type="RefSeq" id="WP_190425490.1">
    <property type="nucleotide sequence ID" value="NZ_JAMPKK010000102.1"/>
</dbReference>
<keyword evidence="1" id="KW-0812">Transmembrane</keyword>
<keyword evidence="3" id="KW-1185">Reference proteome</keyword>
<evidence type="ECO:0000313" key="2">
    <source>
        <dbReference type="EMBL" id="MEP0868004.1"/>
    </source>
</evidence>
<organism evidence="2 3">
    <name type="scientific">Funiculus sociatus GB2-A5</name>
    <dbReference type="NCBI Taxonomy" id="2933946"/>
    <lineage>
        <taxon>Bacteria</taxon>
        <taxon>Bacillati</taxon>
        <taxon>Cyanobacteriota</taxon>
        <taxon>Cyanophyceae</taxon>
        <taxon>Coleofasciculales</taxon>
        <taxon>Coleofasciculaceae</taxon>
        <taxon>Funiculus</taxon>
    </lineage>
</organism>
<accession>A0ABV0JX19</accession>
<reference evidence="2 3" key="1">
    <citation type="submission" date="2022-04" db="EMBL/GenBank/DDBJ databases">
        <title>Positive selection, recombination, and allopatry shape intraspecific diversity of widespread and dominant cyanobacteria.</title>
        <authorList>
            <person name="Wei J."/>
            <person name="Shu W."/>
            <person name="Hu C."/>
        </authorList>
    </citation>
    <scope>NUCLEOTIDE SEQUENCE [LARGE SCALE GENOMIC DNA]</scope>
    <source>
        <strain evidence="2 3">GB2-A5</strain>
    </source>
</reference>
<gene>
    <name evidence="2" type="ORF">NDI37_26540</name>
</gene>
<dbReference type="InterPro" id="IPR036243">
    <property type="entry name" value="PSI_PsaX_sf"/>
</dbReference>
<keyword evidence="1" id="KW-0472">Membrane</keyword>
<protein>
    <submittedName>
        <fullName evidence="2">Photosystem I protein PsaX</fullName>
    </submittedName>
</protein>
<dbReference type="Pfam" id="PF08078">
    <property type="entry name" value="PsaX"/>
    <property type="match status" value="1"/>
</dbReference>
<dbReference type="SUPFAM" id="SSF81552">
    <property type="entry name" value="Subunit PsaX of photosystem I reaction centre"/>
    <property type="match status" value="1"/>
</dbReference>
<name>A0ABV0JX19_9CYAN</name>
<feature type="transmembrane region" description="Helical" evidence="1">
    <location>
        <begin position="20"/>
        <end position="44"/>
    </location>
</feature>
<dbReference type="InterPro" id="IPR012986">
    <property type="entry name" value="PSI_PsaX"/>
</dbReference>
<keyword evidence="1" id="KW-1133">Transmembrane helix</keyword>
<evidence type="ECO:0000256" key="1">
    <source>
        <dbReference type="SAM" id="Phobius"/>
    </source>
</evidence>
<comment type="caution">
    <text evidence="2">The sequence shown here is derived from an EMBL/GenBank/DDBJ whole genome shotgun (WGS) entry which is preliminary data.</text>
</comment>
<dbReference type="EMBL" id="JAMPKK010000102">
    <property type="protein sequence ID" value="MEP0868004.1"/>
    <property type="molecule type" value="Genomic_DNA"/>
</dbReference>
<dbReference type="Proteomes" id="UP001442494">
    <property type="component" value="Unassembled WGS sequence"/>
</dbReference>
<evidence type="ECO:0000313" key="3">
    <source>
        <dbReference type="Proteomes" id="UP001442494"/>
    </source>
</evidence>
<proteinExistence type="predicted"/>
<sequence length="47" mass="5129">MTAQAKQPKGSLTKTSSPPYPFRTIVLLILLAGNFLVAGIYFHIINP</sequence>